<keyword evidence="4" id="KW-1015">Disulfide bond</keyword>
<evidence type="ECO:0000259" key="7">
    <source>
        <dbReference type="PROSITE" id="PS51233"/>
    </source>
</evidence>
<dbReference type="FunFam" id="2.10.25.10:FF:000055">
    <property type="entry name" value="alpha-tectorin isoform X1"/>
    <property type="match status" value="1"/>
</dbReference>
<dbReference type="Pfam" id="PF12714">
    <property type="entry name" value="TILa"/>
    <property type="match status" value="3"/>
</dbReference>
<evidence type="ECO:0000256" key="5">
    <source>
        <dbReference type="ARBA" id="ARBA00023180"/>
    </source>
</evidence>
<dbReference type="Pfam" id="PF08742">
    <property type="entry name" value="C8"/>
    <property type="match status" value="3"/>
</dbReference>
<evidence type="ECO:0000256" key="6">
    <source>
        <dbReference type="SAM" id="MobiDB-lite"/>
    </source>
</evidence>
<feature type="domain" description="VWFD" evidence="7">
    <location>
        <begin position="73"/>
        <end position="253"/>
    </location>
</feature>
<dbReference type="PANTHER" id="PTHR11339:SF373">
    <property type="entry name" value="VWFD DOMAIN-CONTAINING PROTEIN"/>
    <property type="match status" value="1"/>
</dbReference>
<dbReference type="PANTHER" id="PTHR11339">
    <property type="entry name" value="EXTRACELLULAR MATRIX GLYCOPROTEIN RELATED"/>
    <property type="match status" value="1"/>
</dbReference>
<dbReference type="GO" id="GO:0031012">
    <property type="term" value="C:extracellular matrix"/>
    <property type="evidence" value="ECO:0007669"/>
    <property type="project" value="TreeGrafter"/>
</dbReference>
<dbReference type="InterPro" id="IPR014853">
    <property type="entry name" value="VWF/SSPO/ZAN-like_Cys-rich_dom"/>
</dbReference>
<evidence type="ECO:0000256" key="1">
    <source>
        <dbReference type="ARBA" id="ARBA00004613"/>
    </source>
</evidence>
<dbReference type="PROSITE" id="PS51233">
    <property type="entry name" value="VWFD"/>
    <property type="match status" value="3"/>
</dbReference>
<dbReference type="CDD" id="cd19941">
    <property type="entry name" value="TIL"/>
    <property type="match status" value="3"/>
</dbReference>
<dbReference type="Gene3D" id="2.10.25.10">
    <property type="entry name" value="Laminin"/>
    <property type="match status" value="3"/>
</dbReference>
<dbReference type="Proteomes" id="UP001295444">
    <property type="component" value="Chromosome 10"/>
</dbReference>
<dbReference type="FunFam" id="2.10.25.10:FF:000153">
    <property type="entry name" value="MUC5B isoform 1"/>
    <property type="match status" value="1"/>
</dbReference>
<dbReference type="InterPro" id="IPR001007">
    <property type="entry name" value="VWF_dom"/>
</dbReference>
<dbReference type="Pfam" id="PF01826">
    <property type="entry name" value="TIL"/>
    <property type="match status" value="3"/>
</dbReference>
<organism evidence="8 9">
    <name type="scientific">Pelobates cultripes</name>
    <name type="common">Western spadefoot toad</name>
    <dbReference type="NCBI Taxonomy" id="61616"/>
    <lineage>
        <taxon>Eukaryota</taxon>
        <taxon>Metazoa</taxon>
        <taxon>Chordata</taxon>
        <taxon>Craniata</taxon>
        <taxon>Vertebrata</taxon>
        <taxon>Euteleostomi</taxon>
        <taxon>Amphibia</taxon>
        <taxon>Batrachia</taxon>
        <taxon>Anura</taxon>
        <taxon>Pelobatoidea</taxon>
        <taxon>Pelobatidae</taxon>
        <taxon>Pelobates</taxon>
    </lineage>
</organism>
<proteinExistence type="predicted"/>
<dbReference type="InterPro" id="IPR050780">
    <property type="entry name" value="Mucin_vWF_Thrombospondin_sf"/>
</dbReference>
<protein>
    <submittedName>
        <fullName evidence="8">C-binding -like</fullName>
    </submittedName>
</protein>
<keyword evidence="9" id="KW-1185">Reference proteome</keyword>
<keyword evidence="5" id="KW-0325">Glycoprotein</keyword>
<gene>
    <name evidence="8" type="ORF">PECUL_23A048719</name>
</gene>
<evidence type="ECO:0000313" key="8">
    <source>
        <dbReference type="EMBL" id="CAH2318271.1"/>
    </source>
</evidence>
<dbReference type="SMART" id="SM00216">
    <property type="entry name" value="VWD"/>
    <property type="match status" value="3"/>
</dbReference>
<keyword evidence="3" id="KW-0677">Repeat</keyword>
<evidence type="ECO:0000256" key="3">
    <source>
        <dbReference type="ARBA" id="ARBA00022737"/>
    </source>
</evidence>
<dbReference type="SMART" id="SM00215">
    <property type="entry name" value="VWC_out"/>
    <property type="match status" value="2"/>
</dbReference>
<dbReference type="GO" id="GO:0005615">
    <property type="term" value="C:extracellular space"/>
    <property type="evidence" value="ECO:0007669"/>
    <property type="project" value="TreeGrafter"/>
</dbReference>
<comment type="subcellular location">
    <subcellularLocation>
        <location evidence="1">Secreted</location>
    </subcellularLocation>
</comment>
<dbReference type="Pfam" id="PF00094">
    <property type="entry name" value="VWD"/>
    <property type="match status" value="3"/>
</dbReference>
<keyword evidence="2" id="KW-0964">Secreted</keyword>
<dbReference type="EMBL" id="OW240921">
    <property type="protein sequence ID" value="CAH2318271.1"/>
    <property type="molecule type" value="Genomic_DNA"/>
</dbReference>
<feature type="compositionally biased region" description="Basic and acidic residues" evidence="6">
    <location>
        <begin position="15"/>
        <end position="25"/>
    </location>
</feature>
<dbReference type="SMART" id="SM00832">
    <property type="entry name" value="C8"/>
    <property type="match status" value="3"/>
</dbReference>
<dbReference type="SUPFAM" id="SSF57567">
    <property type="entry name" value="Serine protease inhibitors"/>
    <property type="match status" value="2"/>
</dbReference>
<reference evidence="8" key="1">
    <citation type="submission" date="2022-03" db="EMBL/GenBank/DDBJ databases">
        <authorList>
            <person name="Alioto T."/>
            <person name="Alioto T."/>
            <person name="Gomez Garrido J."/>
        </authorList>
    </citation>
    <scope>NUCLEOTIDE SEQUENCE</scope>
</reference>
<dbReference type="AlphaFoldDB" id="A0AAD1WQR0"/>
<dbReference type="InterPro" id="IPR002919">
    <property type="entry name" value="TIL_dom"/>
</dbReference>
<evidence type="ECO:0000256" key="4">
    <source>
        <dbReference type="ARBA" id="ARBA00023157"/>
    </source>
</evidence>
<dbReference type="InterPro" id="IPR025615">
    <property type="entry name" value="TILa_dom"/>
</dbReference>
<dbReference type="InterPro" id="IPR036084">
    <property type="entry name" value="Ser_inhib-like_sf"/>
</dbReference>
<evidence type="ECO:0000256" key="2">
    <source>
        <dbReference type="ARBA" id="ARBA00022525"/>
    </source>
</evidence>
<accession>A0AAD1WQR0</accession>
<feature type="domain" description="VWFD" evidence="7">
    <location>
        <begin position="463"/>
        <end position="642"/>
    </location>
</feature>
<name>A0AAD1WQR0_PELCU</name>
<evidence type="ECO:0000313" key="9">
    <source>
        <dbReference type="Proteomes" id="UP001295444"/>
    </source>
</evidence>
<feature type="region of interest" description="Disordered" evidence="6">
    <location>
        <begin position="1"/>
        <end position="36"/>
    </location>
</feature>
<feature type="domain" description="VWFD" evidence="7">
    <location>
        <begin position="849"/>
        <end position="1027"/>
    </location>
</feature>
<sequence>MASMCHPGRLSGRHHALDPRRERPVCDAPARTPGAAGEAWEGAEYPCARARCRAGEKCDVKDGKATCSYKYVGTCWGWGDPHYNTFDGYKFDLQGTCTYVLSKYSGGDSGLVPFSIEEKNEFRGSNIVAYVRMVTTTVHGHTISIKKGETPRIRVDGILQNLPVTLEGGKIRVEPSGKTALIITDFGLRVSFDWNWHVIVKLPSSYYGLTAGLCGNFNENSQDEMQKSDNTTARSITEWAESWKGNDKDPFCTDACVGKCPTCDEKEKSKYAGETSCGMLTKDNGPFSKCHPAIDTENFFNNCVFDVCMNGGARLFLCRALEAYAAECRTQGLDVSSWREKTSCPMECPQNSHYEACGTGCPASCADRTSQESCTEPCVETCQCNTGFILSGGKCMPATSCGCNYNGFYYEPNEGYWSDESCSSYCMCDPASGKVVCQEKKCKSNERCSVVDGKRGCYPSGYSTCTFLGDPHYITFDGNKFDFMGTCIYQLVKVTSTDPSLTPFTVTVQNNNRGNRVVSFTKEVTFKVFNQTIVISKDYPRKLLVNGIQTQLPFSFENNKITAFIKGVHGFIKTEFGLTVTYDWNSYGRVILPNSYANSVSGLCGNNNQDPNDDFTMSNGERNDDPVEFGNSWMVGEVPGCTKQCEGDCPTCSDQDKTKYQADEFCGIIKKADGPFSGCHASIDPVMYFNDCVFDACHFQGQTFAFTSAIGSYVSTCQAAGFNVKEWRTSVTSLVCPPNSHYELCGSGCAPTCYDLSSPQTCEPSCTEGCYCDSGFILSGDTCVPISQCGCVLNGKYYEKGEKFYTDRSCATWCECRADGLLSFDNLPCNPNEECKVVNGAQRCVSDRCAKCTVSGAHYISFDGLPYNYEGTCSYTLVNSTTQISRLETFSVMVENEKKGKLIVPKQVKVLVFGYEFIMERGIKWKITLNNQVYNLPLNCPCKRVWVNQEGKNMILQTYFGLKILFDTEYQVIVQITGSYWNNVRGLCGNFNDDTTDDLMLPDGSFTSTVDTFGASWKIPVEGVICQDGCRDTCPMINPKLVAAFGKERLCGLLKSKTGPFKDCILKVNPSNYFKNCILDMSEENSPSTLCMNVQAYVSACEAAGGTIEPWRNDTFCPYTCISGHYGECMRSCDQTCAVMTGSSTCTSRCFEGCSCSDGEHFNGEQCVSGDKCGCVYNGFYLKDKEFLILPGCRKKCTCKDGGNVVCEAFACGDNETCSAEEGNGRCLEI</sequence>
<dbReference type="InterPro" id="IPR001846">
    <property type="entry name" value="VWF_type-D"/>
</dbReference>